<proteinExistence type="predicted"/>
<protein>
    <submittedName>
        <fullName evidence="1">Uncharacterized protein</fullName>
    </submittedName>
</protein>
<dbReference type="AlphaFoldDB" id="A0A3P6FSL2"/>
<sequence>MQNEKVTSLPNYRKFDDVPKFFEALCNKEMLSGQKRLLIL</sequence>
<name>A0A3P6FSL2_BRAOL</name>
<evidence type="ECO:0000313" key="1">
    <source>
        <dbReference type="EMBL" id="VDD50904.1"/>
    </source>
</evidence>
<accession>A0A3P6FSL2</accession>
<dbReference type="EMBL" id="LR031878">
    <property type="protein sequence ID" value="VDD50904.1"/>
    <property type="molecule type" value="Genomic_DNA"/>
</dbReference>
<reference evidence="1" key="1">
    <citation type="submission" date="2018-11" db="EMBL/GenBank/DDBJ databases">
        <authorList>
            <consortium name="Genoscope - CEA"/>
            <person name="William W."/>
        </authorList>
    </citation>
    <scope>NUCLEOTIDE SEQUENCE</scope>
</reference>
<gene>
    <name evidence="1" type="ORF">BOLC1T03293H</name>
</gene>
<organism evidence="1">
    <name type="scientific">Brassica oleracea</name>
    <name type="common">Wild cabbage</name>
    <dbReference type="NCBI Taxonomy" id="3712"/>
    <lineage>
        <taxon>Eukaryota</taxon>
        <taxon>Viridiplantae</taxon>
        <taxon>Streptophyta</taxon>
        <taxon>Embryophyta</taxon>
        <taxon>Tracheophyta</taxon>
        <taxon>Spermatophyta</taxon>
        <taxon>Magnoliopsida</taxon>
        <taxon>eudicotyledons</taxon>
        <taxon>Gunneridae</taxon>
        <taxon>Pentapetalae</taxon>
        <taxon>rosids</taxon>
        <taxon>malvids</taxon>
        <taxon>Brassicales</taxon>
        <taxon>Brassicaceae</taxon>
        <taxon>Brassiceae</taxon>
        <taxon>Brassica</taxon>
    </lineage>
</organism>